<proteinExistence type="inferred from homology"/>
<dbReference type="GO" id="GO:0051287">
    <property type="term" value="F:NAD binding"/>
    <property type="evidence" value="ECO:0007669"/>
    <property type="project" value="InterPro"/>
</dbReference>
<feature type="domain" description="D-isomer specific 2-hydroxyacid dehydrogenase catalytic" evidence="5">
    <location>
        <begin position="17"/>
        <end position="294"/>
    </location>
</feature>
<evidence type="ECO:0000256" key="1">
    <source>
        <dbReference type="ARBA" id="ARBA00005854"/>
    </source>
</evidence>
<keyword evidence="3" id="KW-0520">NAD</keyword>
<evidence type="ECO:0000313" key="8">
    <source>
        <dbReference type="Proteomes" id="UP000637578"/>
    </source>
</evidence>
<reference evidence="7" key="1">
    <citation type="journal article" date="2014" name="Int. J. Syst. Evol. Microbiol.">
        <title>Complete genome sequence of Corynebacterium casei LMG S-19264T (=DSM 44701T), isolated from a smear-ripened cheese.</title>
        <authorList>
            <consortium name="US DOE Joint Genome Institute (JGI-PGF)"/>
            <person name="Walter F."/>
            <person name="Albersmeier A."/>
            <person name="Kalinowski J."/>
            <person name="Ruckert C."/>
        </authorList>
    </citation>
    <scope>NUCLEOTIDE SEQUENCE</scope>
    <source>
        <strain evidence="7">CGMCC 4.5737</strain>
    </source>
</reference>
<dbReference type="PANTHER" id="PTHR43333">
    <property type="entry name" value="2-HACID_DH_C DOMAIN-CONTAINING PROTEIN"/>
    <property type="match status" value="1"/>
</dbReference>
<dbReference type="EMBL" id="BMMK01000007">
    <property type="protein sequence ID" value="GGM49326.1"/>
    <property type="molecule type" value="Genomic_DNA"/>
</dbReference>
<dbReference type="PANTHER" id="PTHR43333:SF1">
    <property type="entry name" value="D-ISOMER SPECIFIC 2-HYDROXYACID DEHYDROGENASE NAD-BINDING DOMAIN-CONTAINING PROTEIN"/>
    <property type="match status" value="1"/>
</dbReference>
<dbReference type="InterPro" id="IPR006140">
    <property type="entry name" value="D-isomer_DH_NAD-bd"/>
</dbReference>
<keyword evidence="8" id="KW-1185">Reference proteome</keyword>
<reference evidence="7" key="2">
    <citation type="submission" date="2020-09" db="EMBL/GenBank/DDBJ databases">
        <authorList>
            <person name="Sun Q."/>
            <person name="Zhou Y."/>
        </authorList>
    </citation>
    <scope>NUCLEOTIDE SEQUENCE</scope>
    <source>
        <strain evidence="7">CGMCC 4.5737</strain>
    </source>
</reference>
<keyword evidence="2 4" id="KW-0560">Oxidoreductase</keyword>
<accession>A0A8J3FTT7</accession>
<feature type="domain" description="D-isomer specific 2-hydroxyacid dehydrogenase NAD-binding" evidence="6">
    <location>
        <begin position="89"/>
        <end position="263"/>
    </location>
</feature>
<protein>
    <submittedName>
        <fullName evidence="7">2-hydroxyacid dehydrogenase</fullName>
    </submittedName>
</protein>
<dbReference type="SUPFAM" id="SSF52283">
    <property type="entry name" value="Formate/glycerate dehydrogenase catalytic domain-like"/>
    <property type="match status" value="1"/>
</dbReference>
<dbReference type="Pfam" id="PF02826">
    <property type="entry name" value="2-Hacid_dh_C"/>
    <property type="match status" value="1"/>
</dbReference>
<name>A0A8J3FTT7_9PSEU</name>
<dbReference type="Proteomes" id="UP000637578">
    <property type="component" value="Unassembled WGS sequence"/>
</dbReference>
<evidence type="ECO:0000256" key="3">
    <source>
        <dbReference type="ARBA" id="ARBA00023027"/>
    </source>
</evidence>
<dbReference type="InterPro" id="IPR006139">
    <property type="entry name" value="D-isomer_2_OHA_DH_cat_dom"/>
</dbReference>
<evidence type="ECO:0000259" key="5">
    <source>
        <dbReference type="Pfam" id="PF00389"/>
    </source>
</evidence>
<evidence type="ECO:0000313" key="7">
    <source>
        <dbReference type="EMBL" id="GGM49326.1"/>
    </source>
</evidence>
<sequence length="313" mass="34032">MAPAEGLAQIRYARAPELAAALPGAEVLFVWDFFSDALADAWPQADALRWVHVASAGVDTLLFPALRDSDVTVTNSRGVFDEPMAEYVLGLVLCLAKDLHTTARLQQQRRWQHRETERVTGAHVLVVGTGPIGRAIGRRLAAAGLTVSGLGRTARPDDPDLGTVRPQDHLHDALAQADYVVLAAPLTEATRGMIDRAALARMKPTARLINVARGPLVAQDDLVAALRAHQIAGAALDVFADEPLPDSSPLWRLPNVLVSPHMSGDVVGWREELVELFTDNLRRYRQGSPLRNVVDKRLGYVTSAPLEHTRGSR</sequence>
<comment type="caution">
    <text evidence="7">The sequence shown here is derived from an EMBL/GenBank/DDBJ whole genome shotgun (WGS) entry which is preliminary data.</text>
</comment>
<dbReference type="GO" id="GO:0016616">
    <property type="term" value="F:oxidoreductase activity, acting on the CH-OH group of donors, NAD or NADP as acceptor"/>
    <property type="evidence" value="ECO:0007669"/>
    <property type="project" value="InterPro"/>
</dbReference>
<evidence type="ECO:0000256" key="4">
    <source>
        <dbReference type="RuleBase" id="RU003719"/>
    </source>
</evidence>
<dbReference type="CDD" id="cd05300">
    <property type="entry name" value="2-Hacid_dh_1"/>
    <property type="match status" value="1"/>
</dbReference>
<comment type="similarity">
    <text evidence="1 4">Belongs to the D-isomer specific 2-hydroxyacid dehydrogenase family.</text>
</comment>
<dbReference type="Pfam" id="PF00389">
    <property type="entry name" value="2-Hacid_dh"/>
    <property type="match status" value="1"/>
</dbReference>
<dbReference type="Gene3D" id="3.40.50.720">
    <property type="entry name" value="NAD(P)-binding Rossmann-like Domain"/>
    <property type="match status" value="2"/>
</dbReference>
<evidence type="ECO:0000256" key="2">
    <source>
        <dbReference type="ARBA" id="ARBA00023002"/>
    </source>
</evidence>
<gene>
    <name evidence="7" type="ORF">GCM10012275_20220</name>
</gene>
<dbReference type="SUPFAM" id="SSF51735">
    <property type="entry name" value="NAD(P)-binding Rossmann-fold domains"/>
    <property type="match status" value="1"/>
</dbReference>
<organism evidence="7 8">
    <name type="scientific">Longimycelium tulufanense</name>
    <dbReference type="NCBI Taxonomy" id="907463"/>
    <lineage>
        <taxon>Bacteria</taxon>
        <taxon>Bacillati</taxon>
        <taxon>Actinomycetota</taxon>
        <taxon>Actinomycetes</taxon>
        <taxon>Pseudonocardiales</taxon>
        <taxon>Pseudonocardiaceae</taxon>
        <taxon>Longimycelium</taxon>
    </lineage>
</organism>
<evidence type="ECO:0000259" key="6">
    <source>
        <dbReference type="Pfam" id="PF02826"/>
    </source>
</evidence>
<dbReference type="InterPro" id="IPR036291">
    <property type="entry name" value="NAD(P)-bd_dom_sf"/>
</dbReference>
<dbReference type="AlphaFoldDB" id="A0A8J3FTT7"/>